<dbReference type="AlphaFoldDB" id="A0A0D0C5D0"/>
<reference evidence="2" key="2">
    <citation type="submission" date="2015-01" db="EMBL/GenBank/DDBJ databases">
        <title>Evolutionary Origins and Diversification of the Mycorrhizal Mutualists.</title>
        <authorList>
            <consortium name="DOE Joint Genome Institute"/>
            <consortium name="Mycorrhizal Genomics Consortium"/>
            <person name="Kohler A."/>
            <person name="Kuo A."/>
            <person name="Nagy L.G."/>
            <person name="Floudas D."/>
            <person name="Copeland A."/>
            <person name="Barry K.W."/>
            <person name="Cichocki N."/>
            <person name="Veneault-Fourrey C."/>
            <person name="LaButti K."/>
            <person name="Lindquist E.A."/>
            <person name="Lipzen A."/>
            <person name="Lundell T."/>
            <person name="Morin E."/>
            <person name="Murat C."/>
            <person name="Riley R."/>
            <person name="Ohm R."/>
            <person name="Sun H."/>
            <person name="Tunlid A."/>
            <person name="Henrissat B."/>
            <person name="Grigoriev I.V."/>
            <person name="Hibbett D.S."/>
            <person name="Martin F."/>
        </authorList>
    </citation>
    <scope>NUCLEOTIDE SEQUENCE [LARGE SCALE GENOMIC DNA]</scope>
    <source>
        <strain evidence="2">Ve08.2h10</strain>
    </source>
</reference>
<dbReference type="InParanoid" id="A0A0D0C5D0"/>
<name>A0A0D0C5D0_9AGAM</name>
<dbReference type="EMBL" id="KN826618">
    <property type="protein sequence ID" value="KIK78352.1"/>
    <property type="molecule type" value="Genomic_DNA"/>
</dbReference>
<feature type="non-terminal residue" evidence="1">
    <location>
        <position position="1"/>
    </location>
</feature>
<keyword evidence="2" id="KW-1185">Reference proteome</keyword>
<proteinExistence type="predicted"/>
<accession>A0A0D0C5D0</accession>
<organism evidence="1 2">
    <name type="scientific">Paxillus rubicundulus Ve08.2h10</name>
    <dbReference type="NCBI Taxonomy" id="930991"/>
    <lineage>
        <taxon>Eukaryota</taxon>
        <taxon>Fungi</taxon>
        <taxon>Dikarya</taxon>
        <taxon>Basidiomycota</taxon>
        <taxon>Agaricomycotina</taxon>
        <taxon>Agaricomycetes</taxon>
        <taxon>Agaricomycetidae</taxon>
        <taxon>Boletales</taxon>
        <taxon>Paxilineae</taxon>
        <taxon>Paxillaceae</taxon>
        <taxon>Paxillus</taxon>
    </lineage>
</organism>
<dbReference type="OrthoDB" id="2790258at2759"/>
<evidence type="ECO:0000313" key="1">
    <source>
        <dbReference type="EMBL" id="KIK78352.1"/>
    </source>
</evidence>
<sequence length="124" mass="13994">GITFDPMDCHIMCFPHILNICSGHVTGEYTHANFASIGEAWVNALNNVIIDKDAYMEALQHDPIALGWDIVRAVHSSSLRCEGFHNILSTGNQMNWFTDEEGRPTQLPILELLHDVKSHWDSIH</sequence>
<gene>
    <name evidence="1" type="ORF">PAXRUDRAFT_164226</name>
</gene>
<dbReference type="HOGENOM" id="CLU_119825_0_0_1"/>
<dbReference type="Proteomes" id="UP000054538">
    <property type="component" value="Unassembled WGS sequence"/>
</dbReference>
<evidence type="ECO:0000313" key="2">
    <source>
        <dbReference type="Proteomes" id="UP000054538"/>
    </source>
</evidence>
<reference evidence="1 2" key="1">
    <citation type="submission" date="2014-04" db="EMBL/GenBank/DDBJ databases">
        <authorList>
            <consortium name="DOE Joint Genome Institute"/>
            <person name="Kuo A."/>
            <person name="Kohler A."/>
            <person name="Jargeat P."/>
            <person name="Nagy L.G."/>
            <person name="Floudas D."/>
            <person name="Copeland A."/>
            <person name="Barry K.W."/>
            <person name="Cichocki N."/>
            <person name="Veneault-Fourrey C."/>
            <person name="LaButti K."/>
            <person name="Lindquist E.A."/>
            <person name="Lipzen A."/>
            <person name="Lundell T."/>
            <person name="Morin E."/>
            <person name="Murat C."/>
            <person name="Sun H."/>
            <person name="Tunlid A."/>
            <person name="Henrissat B."/>
            <person name="Grigoriev I.V."/>
            <person name="Hibbett D.S."/>
            <person name="Martin F."/>
            <person name="Nordberg H.P."/>
            <person name="Cantor M.N."/>
            <person name="Hua S.X."/>
        </authorList>
    </citation>
    <scope>NUCLEOTIDE SEQUENCE [LARGE SCALE GENOMIC DNA]</scope>
    <source>
        <strain evidence="1 2">Ve08.2h10</strain>
    </source>
</reference>
<protein>
    <submittedName>
        <fullName evidence="1">Uncharacterized protein</fullName>
    </submittedName>
</protein>